<dbReference type="Proteomes" id="UP001628091">
    <property type="component" value="Unassembled WGS sequence"/>
</dbReference>
<comment type="caution">
    <text evidence="1">The sequence shown here is derived from an EMBL/GenBank/DDBJ whole genome shotgun (WGS) entry which is preliminary data.</text>
</comment>
<dbReference type="RefSeq" id="WP_407864260.1">
    <property type="nucleotide sequence ID" value="NZ_BAAFZP010000001.1"/>
</dbReference>
<evidence type="ECO:0000313" key="1">
    <source>
        <dbReference type="EMBL" id="GAB1581429.1"/>
    </source>
</evidence>
<name>A0ABQ0GXN0_9HYPH</name>
<keyword evidence="2" id="KW-1185">Reference proteome</keyword>
<reference evidence="1 2" key="1">
    <citation type="submission" date="2024-10" db="EMBL/GenBank/DDBJ databases">
        <title>Isolation, draft genome sequencing and identification of Phyllobacterium sp. NSA23, isolated from leaf soil.</title>
        <authorList>
            <person name="Akita H."/>
        </authorList>
    </citation>
    <scope>NUCLEOTIDE SEQUENCE [LARGE SCALE GENOMIC DNA]</scope>
    <source>
        <strain evidence="1 2">NSA23</strain>
    </source>
</reference>
<dbReference type="EMBL" id="BAAFZP010000001">
    <property type="protein sequence ID" value="GAB1581429.1"/>
    <property type="molecule type" value="Genomic_DNA"/>
</dbReference>
<sequence length="54" mass="5576">MTNMFAATAILLRMALFTAVVIGPIGLFTAVQTIKAPGINGAGLVLFVSLQRVG</sequence>
<accession>A0ABQ0GXN0</accession>
<proteinExistence type="predicted"/>
<protein>
    <recommendedName>
        <fullName evidence="3">Flagellar biosynthetic protein FliR</fullName>
    </recommendedName>
</protein>
<organism evidence="1 2">
    <name type="scientific">Phyllobacterium phragmitis</name>
    <dbReference type="NCBI Taxonomy" id="2670329"/>
    <lineage>
        <taxon>Bacteria</taxon>
        <taxon>Pseudomonadati</taxon>
        <taxon>Pseudomonadota</taxon>
        <taxon>Alphaproteobacteria</taxon>
        <taxon>Hyphomicrobiales</taxon>
        <taxon>Phyllobacteriaceae</taxon>
        <taxon>Phyllobacterium</taxon>
    </lineage>
</organism>
<evidence type="ECO:0000313" key="2">
    <source>
        <dbReference type="Proteomes" id="UP001628091"/>
    </source>
</evidence>
<evidence type="ECO:0008006" key="3">
    <source>
        <dbReference type="Google" id="ProtNLM"/>
    </source>
</evidence>
<gene>
    <name evidence="1" type="ORF">PPNSA23_13720</name>
</gene>